<reference evidence="2 3" key="1">
    <citation type="submission" date="2016-10" db="EMBL/GenBank/DDBJ databases">
        <authorList>
            <person name="de Groot N.N."/>
        </authorList>
    </citation>
    <scope>NUCLEOTIDE SEQUENCE [LARGE SCALE GENOMIC DNA]</scope>
    <source>
        <strain evidence="2 3">DSM 21633</strain>
    </source>
</reference>
<dbReference type="Pfam" id="PF13508">
    <property type="entry name" value="Acetyltransf_7"/>
    <property type="match status" value="1"/>
</dbReference>
<organism evidence="2 3">
    <name type="scientific">Piscibacillus halophilus</name>
    <dbReference type="NCBI Taxonomy" id="571933"/>
    <lineage>
        <taxon>Bacteria</taxon>
        <taxon>Bacillati</taxon>
        <taxon>Bacillota</taxon>
        <taxon>Bacilli</taxon>
        <taxon>Bacillales</taxon>
        <taxon>Bacillaceae</taxon>
        <taxon>Piscibacillus</taxon>
    </lineage>
</organism>
<protein>
    <submittedName>
        <fullName evidence="2">Acetyltransferase (GNAT) family protein</fullName>
    </submittedName>
</protein>
<sequence>MDSLALAPVSVLPGYQKRGIGSQLCLEALRVAKAHGFESVFVLGHPAYYPRFGFEKASDFDIQPPFDVPDEVFMALELKEDALSNVSGVIEYSSAFDG</sequence>
<dbReference type="EMBL" id="FOES01000035">
    <property type="protein sequence ID" value="SEQ94181.1"/>
    <property type="molecule type" value="Genomic_DNA"/>
</dbReference>
<gene>
    <name evidence="2" type="ORF">SAMN05216362_13533</name>
</gene>
<name>A0A1H9K4Q1_9BACI</name>
<evidence type="ECO:0000313" key="2">
    <source>
        <dbReference type="EMBL" id="SEQ94181.1"/>
    </source>
</evidence>
<dbReference type="AlphaFoldDB" id="A0A1H9K4Q1"/>
<dbReference type="Gene3D" id="3.40.630.30">
    <property type="match status" value="1"/>
</dbReference>
<dbReference type="InterPro" id="IPR016181">
    <property type="entry name" value="Acyl_CoA_acyltransferase"/>
</dbReference>
<accession>A0A1H9K4Q1</accession>
<dbReference type="PROSITE" id="PS51186">
    <property type="entry name" value="GNAT"/>
    <property type="match status" value="1"/>
</dbReference>
<proteinExistence type="predicted"/>
<feature type="domain" description="N-acetyltransferase" evidence="1">
    <location>
        <begin position="1"/>
        <end position="79"/>
    </location>
</feature>
<dbReference type="CDD" id="cd04301">
    <property type="entry name" value="NAT_SF"/>
    <property type="match status" value="1"/>
</dbReference>
<keyword evidence="3" id="KW-1185">Reference proteome</keyword>
<evidence type="ECO:0000259" key="1">
    <source>
        <dbReference type="PROSITE" id="PS51186"/>
    </source>
</evidence>
<dbReference type="InterPro" id="IPR000182">
    <property type="entry name" value="GNAT_dom"/>
</dbReference>
<dbReference type="Proteomes" id="UP000199427">
    <property type="component" value="Unassembled WGS sequence"/>
</dbReference>
<keyword evidence="2" id="KW-0808">Transferase</keyword>
<dbReference type="STRING" id="571933.SAMN05216362_13533"/>
<dbReference type="GO" id="GO:0016747">
    <property type="term" value="F:acyltransferase activity, transferring groups other than amino-acyl groups"/>
    <property type="evidence" value="ECO:0007669"/>
    <property type="project" value="InterPro"/>
</dbReference>
<dbReference type="SUPFAM" id="SSF55729">
    <property type="entry name" value="Acyl-CoA N-acyltransferases (Nat)"/>
    <property type="match status" value="1"/>
</dbReference>
<evidence type="ECO:0000313" key="3">
    <source>
        <dbReference type="Proteomes" id="UP000199427"/>
    </source>
</evidence>